<evidence type="ECO:0000313" key="2">
    <source>
        <dbReference type="EMBL" id="RMB83666.1"/>
    </source>
</evidence>
<dbReference type="AlphaFoldDB" id="A0A3M0INQ0"/>
<evidence type="ECO:0000256" key="1">
    <source>
        <dbReference type="SAM" id="Coils"/>
    </source>
</evidence>
<evidence type="ECO:0000313" key="3">
    <source>
        <dbReference type="Proteomes" id="UP000270471"/>
    </source>
</evidence>
<keyword evidence="1" id="KW-0175">Coiled coil</keyword>
<organism evidence="2 3">
    <name type="scientific">Streptomyces shenzhenensis</name>
    <dbReference type="NCBI Taxonomy" id="943815"/>
    <lineage>
        <taxon>Bacteria</taxon>
        <taxon>Bacillati</taxon>
        <taxon>Actinomycetota</taxon>
        <taxon>Actinomycetes</taxon>
        <taxon>Kitasatosporales</taxon>
        <taxon>Streptomycetaceae</taxon>
        <taxon>Streptomyces</taxon>
    </lineage>
</organism>
<feature type="coiled-coil region" evidence="1">
    <location>
        <begin position="140"/>
        <end position="167"/>
    </location>
</feature>
<accession>A0A3M0INQ0</accession>
<keyword evidence="3" id="KW-1185">Reference proteome</keyword>
<dbReference type="OrthoDB" id="4261586at2"/>
<gene>
    <name evidence="2" type="ORF">CTZ28_23400</name>
</gene>
<feature type="coiled-coil region" evidence="1">
    <location>
        <begin position="66"/>
        <end position="100"/>
    </location>
</feature>
<comment type="caution">
    <text evidence="2">The sequence shown here is derived from an EMBL/GenBank/DDBJ whole genome shotgun (WGS) entry which is preliminary data.</text>
</comment>
<protein>
    <submittedName>
        <fullName evidence="2">Uncharacterized protein</fullName>
    </submittedName>
</protein>
<sequence length="374" mass="41193">MSSRTTTRAPKGRNLDRLDRRAIVANLLARAHRARLTPAEAALLGDYVYQERRLADENRRAMAGTTQALERHREAADAAIRELEQRAVDAERRHVEAVAEQQHTEQGDAAAIHLANSAATAWKQRAEQAEEIARTAHQCSNEAERQRAAAEQQLAAARDRIEGEQRRGDVLDQTLAEVRRRHRGACDRVDQVLAVLARVRNAQTLGDALAAVAEHDGLSPAAARLHARILDRADTVEARLAEQQREHEVALAAAEEAATTSERAAEQHRRALAAALARPAGTPFGDLTKYAAKTLTRSGERILDAEHRATRYRTAWLAARRDRKADRAAMAAELPLVQAGRQALTVAEAADYMRQWAAADVPAAQFVTTPEQPR</sequence>
<reference evidence="2 3" key="1">
    <citation type="submission" date="2017-11" db="EMBL/GenBank/DDBJ databases">
        <title>Draft genome of actinobacteria isolated from guarana (Paullinia cupana (Mart.) Ducke.</title>
        <authorList>
            <person name="Siqueira K.A."/>
            <person name="Liotti R.G."/>
            <person name="Mendes T.A.O."/>
            <person name="Soares M.A."/>
        </authorList>
    </citation>
    <scope>NUCLEOTIDE SEQUENCE [LARGE SCALE GENOMIC DNA]</scope>
    <source>
        <strain evidence="2 3">193</strain>
    </source>
</reference>
<dbReference type="Proteomes" id="UP000270471">
    <property type="component" value="Unassembled WGS sequence"/>
</dbReference>
<dbReference type="EMBL" id="PENI01000015">
    <property type="protein sequence ID" value="RMB83666.1"/>
    <property type="molecule type" value="Genomic_DNA"/>
</dbReference>
<feature type="coiled-coil region" evidence="1">
    <location>
        <begin position="226"/>
        <end position="271"/>
    </location>
</feature>
<dbReference type="RefSeq" id="WP_121891667.1">
    <property type="nucleotide sequence ID" value="NZ_PENI01000015.1"/>
</dbReference>
<name>A0A3M0INQ0_9ACTN</name>
<proteinExistence type="predicted"/>